<feature type="domain" description="KaiC" evidence="7">
    <location>
        <begin position="6"/>
        <end position="241"/>
    </location>
</feature>
<dbReference type="InterPro" id="IPR014774">
    <property type="entry name" value="KaiC-like_dom"/>
</dbReference>
<gene>
    <name evidence="8" type="primary">kaiC_3</name>
    <name evidence="8" type="ORF">BN996_02370</name>
</gene>
<dbReference type="InterPro" id="IPR030665">
    <property type="entry name" value="KaiC"/>
</dbReference>
<dbReference type="Proteomes" id="UP000198902">
    <property type="component" value="Unassembled WGS sequence"/>
</dbReference>
<dbReference type="SUPFAM" id="SSF52540">
    <property type="entry name" value="P-loop containing nucleoside triphosphate hydrolases"/>
    <property type="match status" value="2"/>
</dbReference>
<keyword evidence="9" id="KW-1185">Reference proteome</keyword>
<evidence type="ECO:0000256" key="1">
    <source>
        <dbReference type="ARBA" id="ARBA00012513"/>
    </source>
</evidence>
<evidence type="ECO:0000256" key="5">
    <source>
        <dbReference type="ARBA" id="ARBA00022777"/>
    </source>
</evidence>
<dbReference type="Pfam" id="PF06745">
    <property type="entry name" value="ATPase"/>
    <property type="match status" value="2"/>
</dbReference>
<dbReference type="InterPro" id="IPR027417">
    <property type="entry name" value="P-loop_NTPase"/>
</dbReference>
<dbReference type="GO" id="GO:0004674">
    <property type="term" value="F:protein serine/threonine kinase activity"/>
    <property type="evidence" value="ECO:0007669"/>
    <property type="project" value="UniProtKB-EC"/>
</dbReference>
<accession>A0A0D6JTI7</accession>
<evidence type="ECO:0000313" key="9">
    <source>
        <dbReference type="Proteomes" id="UP000198902"/>
    </source>
</evidence>
<dbReference type="PANTHER" id="PTHR42926">
    <property type="match status" value="1"/>
</dbReference>
<dbReference type="RefSeq" id="WP_089779183.1">
    <property type="nucleotide sequence ID" value="NZ_CABLRR010000002.1"/>
</dbReference>
<evidence type="ECO:0000256" key="4">
    <source>
        <dbReference type="ARBA" id="ARBA00022737"/>
    </source>
</evidence>
<name>A0A0D6JTI7_9EURY</name>
<keyword evidence="5 8" id="KW-0418">Kinase</keyword>
<sequence>MTNLPPRLSTGISGLDAVLDGGLVPNRTYMVRGESGAGKTIVGYHFLTAGRENDEDVLFISFEESDADLRANAETLGFDLSEVPILDLGPSPEAFLDDEAYTMLSPGEVEGKSTANELREAIEEHDPDRVVIDPLSQLGRLSSDRYQFRRLVSSLLSYLKRSGATTLFTSQPSSGDTDETLAYLCDSSISLSRSDSGRSVRIEKFRGSDSQAGPHGMRIDGGHGMRVFPRLVPDSHHREFTIEPLSSGIDDLDALLGGGIERGSITLVSGPSGVGKSTTGAAFARATAERGERAAIYLFEESKRSFRHRSESIGIPIDDLVEAGDLRVDAVEPLSLSTDEFAQRVRAEVEANDTKFVLIDGTAGYQLSLTDERSDIRRELHALARYLKNMGVTVVLTEEVQQVTGAFHASDNHVSYLADNILFIRYIEVRGEIRKAVGVLKKRFGGFEPTLRSFEIGTDGITVGEPLDGLRGILTGTPTWNEAE</sequence>
<dbReference type="InterPro" id="IPR010624">
    <property type="entry name" value="KaiC_dom"/>
</dbReference>
<organism evidence="8 9">
    <name type="scientific">Haloferax massiliensis</name>
    <dbReference type="NCBI Taxonomy" id="1476858"/>
    <lineage>
        <taxon>Archaea</taxon>
        <taxon>Methanobacteriati</taxon>
        <taxon>Methanobacteriota</taxon>
        <taxon>Stenosarchaea group</taxon>
        <taxon>Halobacteria</taxon>
        <taxon>Halobacteriales</taxon>
        <taxon>Haloferacaceae</taxon>
        <taxon>Haloferax</taxon>
    </lineage>
</organism>
<keyword evidence="6" id="KW-0378">Hydrolase</keyword>
<dbReference type="PIRSF" id="PIRSF039117">
    <property type="entry name" value="KaiC"/>
    <property type="match status" value="1"/>
</dbReference>
<dbReference type="OrthoDB" id="27015at2157"/>
<keyword evidence="4" id="KW-0677">Repeat</keyword>
<keyword evidence="3" id="KW-0808">Transferase</keyword>
<proteinExistence type="predicted"/>
<feature type="domain" description="KaiC" evidence="7">
    <location>
        <begin position="243"/>
        <end position="477"/>
    </location>
</feature>
<dbReference type="SMART" id="SM00382">
    <property type="entry name" value="AAA"/>
    <property type="match status" value="2"/>
</dbReference>
<evidence type="ECO:0000256" key="6">
    <source>
        <dbReference type="ARBA" id="ARBA00022801"/>
    </source>
</evidence>
<dbReference type="AlphaFoldDB" id="A0A0D6JTI7"/>
<reference evidence="9" key="1">
    <citation type="submission" date="2015-03" db="EMBL/GenBank/DDBJ databases">
        <authorList>
            <person name="Urmite Genomes"/>
        </authorList>
    </citation>
    <scope>NUCLEOTIDE SEQUENCE [LARGE SCALE GENOMIC DNA]</scope>
    <source>
        <strain evidence="9">Arc-Hr</strain>
    </source>
</reference>
<dbReference type="InterPro" id="IPR003593">
    <property type="entry name" value="AAA+_ATPase"/>
</dbReference>
<keyword evidence="2" id="KW-0597">Phosphoprotein</keyword>
<dbReference type="GO" id="GO:0016787">
    <property type="term" value="F:hydrolase activity"/>
    <property type="evidence" value="ECO:0007669"/>
    <property type="project" value="UniProtKB-KW"/>
</dbReference>
<dbReference type="PANTHER" id="PTHR42926:SF1">
    <property type="entry name" value="CIRCADIAN CLOCK OSCILLATOR PROTEIN KAIC 1"/>
    <property type="match status" value="1"/>
</dbReference>
<evidence type="ECO:0000256" key="3">
    <source>
        <dbReference type="ARBA" id="ARBA00022679"/>
    </source>
</evidence>
<dbReference type="EMBL" id="CSTE01000002">
    <property type="protein sequence ID" value="CQR50885.1"/>
    <property type="molecule type" value="Genomic_DNA"/>
</dbReference>
<dbReference type="Gene3D" id="3.40.50.300">
    <property type="entry name" value="P-loop containing nucleotide triphosphate hydrolases"/>
    <property type="match status" value="2"/>
</dbReference>
<evidence type="ECO:0000313" key="8">
    <source>
        <dbReference type="EMBL" id="CQR50885.1"/>
    </source>
</evidence>
<dbReference type="EC" id="2.7.11.1" evidence="1"/>
<evidence type="ECO:0000256" key="2">
    <source>
        <dbReference type="ARBA" id="ARBA00022553"/>
    </source>
</evidence>
<protein>
    <recommendedName>
        <fullName evidence="1">non-specific serine/threonine protein kinase</fullName>
        <ecNumber evidence="1">2.7.11.1</ecNumber>
    </recommendedName>
</protein>
<dbReference type="PROSITE" id="PS51146">
    <property type="entry name" value="KAIC"/>
    <property type="match status" value="2"/>
</dbReference>
<dbReference type="GO" id="GO:0005524">
    <property type="term" value="F:ATP binding"/>
    <property type="evidence" value="ECO:0007669"/>
    <property type="project" value="InterPro"/>
</dbReference>
<dbReference type="InterPro" id="IPR051347">
    <property type="entry name" value="Circadian_clock_KaiC-rel"/>
</dbReference>
<evidence type="ECO:0000259" key="7">
    <source>
        <dbReference type="PROSITE" id="PS51146"/>
    </source>
</evidence>